<organism evidence="2 3">
    <name type="scientific">Nitrosopumilus adriaticus</name>
    <dbReference type="NCBI Taxonomy" id="1580092"/>
    <lineage>
        <taxon>Archaea</taxon>
        <taxon>Nitrososphaerota</taxon>
        <taxon>Nitrososphaeria</taxon>
        <taxon>Nitrosopumilales</taxon>
        <taxon>Nitrosopumilaceae</taxon>
        <taxon>Nitrosopumilus</taxon>
    </lineage>
</organism>
<sequence>MVHADHNKSKNSGGFALIILGALMLFLAPNIYPEMPELGIMGLFGGLIIGGIGFYLKFIRTRVKKE</sequence>
<evidence type="ECO:0000313" key="3">
    <source>
        <dbReference type="Proteomes" id="UP000032408"/>
    </source>
</evidence>
<keyword evidence="1" id="KW-1133">Transmembrane helix</keyword>
<reference evidence="3" key="1">
    <citation type="submission" date="2015-03" db="EMBL/GenBank/DDBJ databases">
        <title>Characterization of two novel Thaumarchaeota isolated from the Northern Adriatic Sea.</title>
        <authorList>
            <person name="Bayer B."/>
            <person name="Vojvoda J."/>
            <person name="Offre P."/>
            <person name="Srivastava A."/>
            <person name="Elisabeth N."/>
            <person name="Garcia J.A.L."/>
            <person name="Schleper C."/>
            <person name="Herndl G.J."/>
        </authorList>
    </citation>
    <scope>NUCLEOTIDE SEQUENCE [LARGE SCALE GENOMIC DNA]</scope>
    <source>
        <strain evidence="3">NF5</strain>
    </source>
</reference>
<evidence type="ECO:0000256" key="1">
    <source>
        <dbReference type="SAM" id="Phobius"/>
    </source>
</evidence>
<accession>A0A0D5C4E3</accession>
<feature type="transmembrane region" description="Helical" evidence="1">
    <location>
        <begin position="38"/>
        <end position="56"/>
    </location>
</feature>
<dbReference type="OrthoDB" id="11865at2157"/>
<reference evidence="2 3" key="2">
    <citation type="journal article" date="2016" name="ISME J.">
        <title>Physiological and genomic characterization of two novel marine thaumarchaeal strains indicates niche differentiation.</title>
        <authorList>
            <person name="Bayer B."/>
            <person name="Vojvoda J."/>
            <person name="Offre P."/>
            <person name="Alves R.J."/>
            <person name="Elisabeth N.H."/>
            <person name="Garcia J.A."/>
            <person name="Volland J.M."/>
            <person name="Srivastava A."/>
            <person name="Schleper C."/>
            <person name="Herndl G.J."/>
        </authorList>
    </citation>
    <scope>NUCLEOTIDE SEQUENCE [LARGE SCALE GENOMIC DNA]</scope>
    <source>
        <strain evidence="2 3">NF5</strain>
    </source>
</reference>
<dbReference type="GeneID" id="24820763"/>
<keyword evidence="1" id="KW-0472">Membrane</keyword>
<proteinExistence type="predicted"/>
<dbReference type="HOGENOM" id="CLU_2911717_0_0_2"/>
<dbReference type="KEGG" id="nin:NADRNF5_1586"/>
<feature type="transmembrane region" description="Helical" evidence="1">
    <location>
        <begin position="12"/>
        <end position="32"/>
    </location>
</feature>
<keyword evidence="3" id="KW-1185">Reference proteome</keyword>
<protein>
    <submittedName>
        <fullName evidence="2">Uncharacterized protein</fullName>
    </submittedName>
</protein>
<gene>
    <name evidence="2" type="ORF">NADRNF5_1586</name>
</gene>
<dbReference type="AlphaFoldDB" id="A0A0D5C4E3"/>
<dbReference type="EMBL" id="CP011070">
    <property type="protein sequence ID" value="AJW71267.1"/>
    <property type="molecule type" value="Genomic_DNA"/>
</dbReference>
<dbReference type="RefSeq" id="WP_048116858.1">
    <property type="nucleotide sequence ID" value="NZ_CP011070.1"/>
</dbReference>
<dbReference type="STRING" id="1580092.NADRNF5_1586"/>
<keyword evidence="1" id="KW-0812">Transmembrane</keyword>
<evidence type="ECO:0000313" key="2">
    <source>
        <dbReference type="EMBL" id="AJW71267.1"/>
    </source>
</evidence>
<name>A0A0D5C4E3_9ARCH</name>
<dbReference type="Proteomes" id="UP000032408">
    <property type="component" value="Chromosome"/>
</dbReference>